<keyword evidence="2" id="KW-1185">Reference proteome</keyword>
<dbReference type="Gene3D" id="1.25.40.10">
    <property type="entry name" value="Tetratricopeptide repeat domain"/>
    <property type="match status" value="1"/>
</dbReference>
<name>A0AAD4BNT6_BOLED</name>
<evidence type="ECO:0008006" key="3">
    <source>
        <dbReference type="Google" id="ProtNLM"/>
    </source>
</evidence>
<dbReference type="Proteomes" id="UP001194468">
    <property type="component" value="Unassembled WGS sequence"/>
</dbReference>
<organism evidence="1 2">
    <name type="scientific">Boletus edulis BED1</name>
    <dbReference type="NCBI Taxonomy" id="1328754"/>
    <lineage>
        <taxon>Eukaryota</taxon>
        <taxon>Fungi</taxon>
        <taxon>Dikarya</taxon>
        <taxon>Basidiomycota</taxon>
        <taxon>Agaricomycotina</taxon>
        <taxon>Agaricomycetes</taxon>
        <taxon>Agaricomycetidae</taxon>
        <taxon>Boletales</taxon>
        <taxon>Boletineae</taxon>
        <taxon>Boletaceae</taxon>
        <taxon>Boletoideae</taxon>
        <taxon>Boletus</taxon>
    </lineage>
</organism>
<dbReference type="InterPro" id="IPR011990">
    <property type="entry name" value="TPR-like_helical_dom_sf"/>
</dbReference>
<accession>A0AAD4BNT6</accession>
<dbReference type="EMBL" id="WHUW01000022">
    <property type="protein sequence ID" value="KAF8436265.1"/>
    <property type="molecule type" value="Genomic_DNA"/>
</dbReference>
<evidence type="ECO:0000313" key="1">
    <source>
        <dbReference type="EMBL" id="KAF8436265.1"/>
    </source>
</evidence>
<evidence type="ECO:0000313" key="2">
    <source>
        <dbReference type="Proteomes" id="UP001194468"/>
    </source>
</evidence>
<comment type="caution">
    <text evidence="1">The sequence shown here is derived from an EMBL/GenBank/DDBJ whole genome shotgun (WGS) entry which is preliminary data.</text>
</comment>
<gene>
    <name evidence="1" type="ORF">L210DRAFT_989995</name>
</gene>
<reference evidence="1" key="1">
    <citation type="submission" date="2019-10" db="EMBL/GenBank/DDBJ databases">
        <authorList>
            <consortium name="DOE Joint Genome Institute"/>
            <person name="Kuo A."/>
            <person name="Miyauchi S."/>
            <person name="Kiss E."/>
            <person name="Drula E."/>
            <person name="Kohler A."/>
            <person name="Sanchez-Garcia M."/>
            <person name="Andreopoulos B."/>
            <person name="Barry K.W."/>
            <person name="Bonito G."/>
            <person name="Buee M."/>
            <person name="Carver A."/>
            <person name="Chen C."/>
            <person name="Cichocki N."/>
            <person name="Clum A."/>
            <person name="Culley D."/>
            <person name="Crous P.W."/>
            <person name="Fauchery L."/>
            <person name="Girlanda M."/>
            <person name="Hayes R."/>
            <person name="Keri Z."/>
            <person name="LaButti K."/>
            <person name="Lipzen A."/>
            <person name="Lombard V."/>
            <person name="Magnuson J."/>
            <person name="Maillard F."/>
            <person name="Morin E."/>
            <person name="Murat C."/>
            <person name="Nolan M."/>
            <person name="Ohm R."/>
            <person name="Pangilinan J."/>
            <person name="Pereira M."/>
            <person name="Perotto S."/>
            <person name="Peter M."/>
            <person name="Riley R."/>
            <person name="Sitrit Y."/>
            <person name="Stielow B."/>
            <person name="Szollosi G."/>
            <person name="Zifcakova L."/>
            <person name="Stursova M."/>
            <person name="Spatafora J.W."/>
            <person name="Tedersoo L."/>
            <person name="Vaario L.-M."/>
            <person name="Yamada A."/>
            <person name="Yan M."/>
            <person name="Wang P."/>
            <person name="Xu J."/>
            <person name="Bruns T."/>
            <person name="Baldrian P."/>
            <person name="Vilgalys R."/>
            <person name="Henrissat B."/>
            <person name="Grigoriev I.V."/>
            <person name="Hibbett D."/>
            <person name="Nagy L.G."/>
            <person name="Martin F.M."/>
        </authorList>
    </citation>
    <scope>NUCLEOTIDE SEQUENCE</scope>
    <source>
        <strain evidence="1">BED1</strain>
    </source>
</reference>
<proteinExistence type="predicted"/>
<reference evidence="1" key="2">
    <citation type="journal article" date="2020" name="Nat. Commun.">
        <title>Large-scale genome sequencing of mycorrhizal fungi provides insights into the early evolution of symbiotic traits.</title>
        <authorList>
            <person name="Miyauchi S."/>
            <person name="Kiss E."/>
            <person name="Kuo A."/>
            <person name="Drula E."/>
            <person name="Kohler A."/>
            <person name="Sanchez-Garcia M."/>
            <person name="Morin E."/>
            <person name="Andreopoulos B."/>
            <person name="Barry K.W."/>
            <person name="Bonito G."/>
            <person name="Buee M."/>
            <person name="Carver A."/>
            <person name="Chen C."/>
            <person name="Cichocki N."/>
            <person name="Clum A."/>
            <person name="Culley D."/>
            <person name="Crous P.W."/>
            <person name="Fauchery L."/>
            <person name="Girlanda M."/>
            <person name="Hayes R.D."/>
            <person name="Keri Z."/>
            <person name="LaButti K."/>
            <person name="Lipzen A."/>
            <person name="Lombard V."/>
            <person name="Magnuson J."/>
            <person name="Maillard F."/>
            <person name="Murat C."/>
            <person name="Nolan M."/>
            <person name="Ohm R.A."/>
            <person name="Pangilinan J."/>
            <person name="Pereira M.F."/>
            <person name="Perotto S."/>
            <person name="Peter M."/>
            <person name="Pfister S."/>
            <person name="Riley R."/>
            <person name="Sitrit Y."/>
            <person name="Stielow J.B."/>
            <person name="Szollosi G."/>
            <person name="Zifcakova L."/>
            <person name="Stursova M."/>
            <person name="Spatafora J.W."/>
            <person name="Tedersoo L."/>
            <person name="Vaario L.M."/>
            <person name="Yamada A."/>
            <person name="Yan M."/>
            <person name="Wang P."/>
            <person name="Xu J."/>
            <person name="Bruns T."/>
            <person name="Baldrian P."/>
            <person name="Vilgalys R."/>
            <person name="Dunand C."/>
            <person name="Henrissat B."/>
            <person name="Grigoriev I.V."/>
            <person name="Hibbett D."/>
            <person name="Nagy L.G."/>
            <person name="Martin F.M."/>
        </authorList>
    </citation>
    <scope>NUCLEOTIDE SEQUENCE</scope>
    <source>
        <strain evidence="1">BED1</strain>
    </source>
</reference>
<dbReference type="AlphaFoldDB" id="A0AAD4BNT6"/>
<protein>
    <recommendedName>
        <fullName evidence="3">TPR-like protein</fullName>
    </recommendedName>
</protein>
<dbReference type="SUPFAM" id="SSF48452">
    <property type="entry name" value="TPR-like"/>
    <property type="match status" value="1"/>
</dbReference>
<sequence length="295" mass="32783">MDPKAQQLHLRADSLAGEFQRGGETSYIDETIKLDREALELHPPGHPERTISLTWLAIHFNDCYNQLGSIWDLEEAIVLDRDALDLHPHGHPCLVEQPCKPSLRSVPPGWGPPWTSMRPFDREALDLRPKGHPDQSTSLNNHAVDLSIRYEQVGVMEDLDEAIALSHEALDLCPKGHPDRSMSLSNLATRLSIRYQQLSLATHLSTRYKQLGVVGDLEEAIALGRQALELRPEGHPNRSTSLNNVAADLSARYKQLGGTEDLDEAIAISAEKPSSSPEMTPRLVNIIRQSCKPSL</sequence>